<keyword evidence="5 8" id="KW-0963">Cytoplasm</keyword>
<dbReference type="OrthoDB" id="9814256at2"/>
<evidence type="ECO:0000256" key="1">
    <source>
        <dbReference type="ARBA" id="ARBA00004496"/>
    </source>
</evidence>
<dbReference type="InterPro" id="IPR026022">
    <property type="entry name" value="PhoU_dom"/>
</dbReference>
<feature type="domain" description="PhoU" evidence="9">
    <location>
        <begin position="126"/>
        <end position="209"/>
    </location>
</feature>
<organism evidence="10 11">
    <name type="scientific">Thauera phenylacetica B4P</name>
    <dbReference type="NCBI Taxonomy" id="1234382"/>
    <lineage>
        <taxon>Bacteria</taxon>
        <taxon>Pseudomonadati</taxon>
        <taxon>Pseudomonadota</taxon>
        <taxon>Betaproteobacteria</taxon>
        <taxon>Rhodocyclales</taxon>
        <taxon>Zoogloeaceae</taxon>
        <taxon>Thauera</taxon>
    </lineage>
</organism>
<reference evidence="10 11" key="1">
    <citation type="submission" date="2012-09" db="EMBL/GenBank/DDBJ databases">
        <title>Draft Genome Sequences of 6 Strains from Genus Thauera.</title>
        <authorList>
            <person name="Liu B."/>
            <person name="Shapleigh J.P."/>
            <person name="Frostegard A.H."/>
        </authorList>
    </citation>
    <scope>NUCLEOTIDE SEQUENCE [LARGE SCALE GENOMIC DNA]</scope>
    <source>
        <strain evidence="10 11">B4P</strain>
    </source>
</reference>
<dbReference type="SUPFAM" id="SSF109755">
    <property type="entry name" value="PhoU-like"/>
    <property type="match status" value="1"/>
</dbReference>
<evidence type="ECO:0000256" key="3">
    <source>
        <dbReference type="ARBA" id="ARBA00011738"/>
    </source>
</evidence>
<comment type="subunit">
    <text evidence="3 8">Homodimer.</text>
</comment>
<dbReference type="Gene3D" id="1.20.58.220">
    <property type="entry name" value="Phosphate transport system protein phou homolog 2, domain 2"/>
    <property type="match status" value="1"/>
</dbReference>
<evidence type="ECO:0000256" key="5">
    <source>
        <dbReference type="ARBA" id="ARBA00022490"/>
    </source>
</evidence>
<dbReference type="PIRSF" id="PIRSF003107">
    <property type="entry name" value="PhoU"/>
    <property type="match status" value="1"/>
</dbReference>
<comment type="similarity">
    <text evidence="2 8">Belongs to the PhoU family.</text>
</comment>
<evidence type="ECO:0000256" key="6">
    <source>
        <dbReference type="ARBA" id="ARBA00022592"/>
    </source>
</evidence>
<accession>N6ZY71</accession>
<dbReference type="GO" id="GO:0006817">
    <property type="term" value="P:phosphate ion transport"/>
    <property type="evidence" value="ECO:0007669"/>
    <property type="project" value="UniProtKB-KW"/>
</dbReference>
<sequence>MTEHTLRQYDIELEEIRRRILNMGGLAEAQVVKAIEGLRSGQIDLLDTVVEGDKPINLAQIELDDACSHIIAKRQPAAGDLRLVLAVIKIASDLERIGDEAKKIAKAARRLHGAETPFVPRVGLTQAVELALELLRASLDAFARVNPEGIEDLRRKDAEIDAGFKGVMRQLITYMMEDPRTISSCLEMLFIAKAIERVGDHAMNIAEHVVFVARGEDVRFENTQAKLGKG</sequence>
<feature type="domain" description="PhoU" evidence="9">
    <location>
        <begin position="20"/>
        <end position="107"/>
    </location>
</feature>
<keyword evidence="6 8" id="KW-0592">Phosphate transport</keyword>
<dbReference type="InterPro" id="IPR028366">
    <property type="entry name" value="PhoU"/>
</dbReference>
<name>N6ZY71_9RHOO</name>
<evidence type="ECO:0000313" key="10">
    <source>
        <dbReference type="EMBL" id="ENO97089.1"/>
    </source>
</evidence>
<gene>
    <name evidence="10" type="ORF">C667_10660</name>
</gene>
<comment type="function">
    <text evidence="7 8">Plays a role in the regulation of phosphate uptake.</text>
</comment>
<protein>
    <recommendedName>
        <fullName evidence="8">Phosphate-specific transport system accessory protein PhoU</fullName>
    </recommendedName>
</protein>
<dbReference type="GO" id="GO:0045936">
    <property type="term" value="P:negative regulation of phosphate metabolic process"/>
    <property type="evidence" value="ECO:0007669"/>
    <property type="project" value="InterPro"/>
</dbReference>
<proteinExistence type="inferred from homology"/>
<dbReference type="Proteomes" id="UP000013047">
    <property type="component" value="Unassembled WGS sequence"/>
</dbReference>
<evidence type="ECO:0000256" key="4">
    <source>
        <dbReference type="ARBA" id="ARBA00022448"/>
    </source>
</evidence>
<dbReference type="InterPro" id="IPR038078">
    <property type="entry name" value="PhoU-like_sf"/>
</dbReference>
<dbReference type="AlphaFoldDB" id="N6ZY71"/>
<keyword evidence="11" id="KW-1185">Reference proteome</keyword>
<dbReference type="EMBL" id="AMXF01000065">
    <property type="protein sequence ID" value="ENO97089.1"/>
    <property type="molecule type" value="Genomic_DNA"/>
</dbReference>
<dbReference type="GO" id="GO:0030643">
    <property type="term" value="P:intracellular phosphate ion homeostasis"/>
    <property type="evidence" value="ECO:0007669"/>
    <property type="project" value="InterPro"/>
</dbReference>
<dbReference type="FunFam" id="1.20.58.220:FF:000004">
    <property type="entry name" value="Phosphate-specific transport system accessory protein PhoU"/>
    <property type="match status" value="1"/>
</dbReference>
<keyword evidence="4 8" id="KW-0813">Transport</keyword>
<dbReference type="PANTHER" id="PTHR42930">
    <property type="entry name" value="PHOSPHATE-SPECIFIC TRANSPORT SYSTEM ACCESSORY PROTEIN PHOU"/>
    <property type="match status" value="1"/>
</dbReference>
<evidence type="ECO:0000256" key="7">
    <source>
        <dbReference type="ARBA" id="ARBA00056181"/>
    </source>
</evidence>
<evidence type="ECO:0000313" key="11">
    <source>
        <dbReference type="Proteomes" id="UP000013047"/>
    </source>
</evidence>
<evidence type="ECO:0000256" key="8">
    <source>
        <dbReference type="PIRNR" id="PIRNR003107"/>
    </source>
</evidence>
<comment type="subcellular location">
    <subcellularLocation>
        <location evidence="1 8">Cytoplasm</location>
    </subcellularLocation>
</comment>
<dbReference type="GO" id="GO:0005737">
    <property type="term" value="C:cytoplasm"/>
    <property type="evidence" value="ECO:0007669"/>
    <property type="project" value="UniProtKB-SubCell"/>
</dbReference>
<dbReference type="NCBIfam" id="TIGR02135">
    <property type="entry name" value="phoU_full"/>
    <property type="match status" value="1"/>
</dbReference>
<evidence type="ECO:0000256" key="2">
    <source>
        <dbReference type="ARBA" id="ARBA00008107"/>
    </source>
</evidence>
<comment type="caution">
    <text evidence="10">The sequence shown here is derived from an EMBL/GenBank/DDBJ whole genome shotgun (WGS) entry which is preliminary data.</text>
</comment>
<dbReference type="RefSeq" id="WP_004362492.1">
    <property type="nucleotide sequence ID" value="NZ_AMXF01000065.1"/>
</dbReference>
<evidence type="ECO:0000259" key="9">
    <source>
        <dbReference type="Pfam" id="PF01895"/>
    </source>
</evidence>
<dbReference type="PANTHER" id="PTHR42930:SF3">
    <property type="entry name" value="PHOSPHATE-SPECIFIC TRANSPORT SYSTEM ACCESSORY PROTEIN PHOU"/>
    <property type="match status" value="1"/>
</dbReference>
<dbReference type="Pfam" id="PF01895">
    <property type="entry name" value="PhoU"/>
    <property type="match status" value="2"/>
</dbReference>